<evidence type="ECO:0000259" key="2">
    <source>
        <dbReference type="PROSITE" id="PS51485"/>
    </source>
</evidence>
<evidence type="ECO:0000256" key="1">
    <source>
        <dbReference type="SAM" id="SignalP"/>
    </source>
</evidence>
<dbReference type="Pfam" id="PF02298">
    <property type="entry name" value="Cu_bind_like"/>
    <property type="match status" value="1"/>
</dbReference>
<dbReference type="InterPro" id="IPR008972">
    <property type="entry name" value="Cupredoxin"/>
</dbReference>
<dbReference type="EMBL" id="BQKI01000093">
    <property type="protein sequence ID" value="GJN37068.1"/>
    <property type="molecule type" value="Genomic_DNA"/>
</dbReference>
<dbReference type="GO" id="GO:0009055">
    <property type="term" value="F:electron transfer activity"/>
    <property type="evidence" value="ECO:0007669"/>
    <property type="project" value="InterPro"/>
</dbReference>
<accession>A0AAV5FQE0</accession>
<evidence type="ECO:0000313" key="4">
    <source>
        <dbReference type="Proteomes" id="UP001054889"/>
    </source>
</evidence>
<dbReference type="Proteomes" id="UP001054889">
    <property type="component" value="Unassembled WGS sequence"/>
</dbReference>
<dbReference type="PROSITE" id="PS51485">
    <property type="entry name" value="PHYTOCYANIN"/>
    <property type="match status" value="1"/>
</dbReference>
<reference evidence="3" key="2">
    <citation type="submission" date="2021-12" db="EMBL/GenBank/DDBJ databases">
        <title>Resequencing data analysis of finger millet.</title>
        <authorList>
            <person name="Hatakeyama M."/>
            <person name="Aluri S."/>
            <person name="Balachadran M.T."/>
            <person name="Sivarajan S.R."/>
            <person name="Poveda L."/>
            <person name="Shimizu-Inatsugi R."/>
            <person name="Schlapbach R."/>
            <person name="Sreeman S.M."/>
            <person name="Shimizu K.K."/>
        </authorList>
    </citation>
    <scope>NUCLEOTIDE SEQUENCE</scope>
</reference>
<dbReference type="Gene3D" id="2.60.40.420">
    <property type="entry name" value="Cupredoxins - blue copper proteins"/>
    <property type="match status" value="1"/>
</dbReference>
<organism evidence="3 4">
    <name type="scientific">Eleusine coracana subsp. coracana</name>
    <dbReference type="NCBI Taxonomy" id="191504"/>
    <lineage>
        <taxon>Eukaryota</taxon>
        <taxon>Viridiplantae</taxon>
        <taxon>Streptophyta</taxon>
        <taxon>Embryophyta</taxon>
        <taxon>Tracheophyta</taxon>
        <taxon>Spermatophyta</taxon>
        <taxon>Magnoliopsida</taxon>
        <taxon>Liliopsida</taxon>
        <taxon>Poales</taxon>
        <taxon>Poaceae</taxon>
        <taxon>PACMAD clade</taxon>
        <taxon>Chloridoideae</taxon>
        <taxon>Cynodonteae</taxon>
        <taxon>Eleusininae</taxon>
        <taxon>Eleusine</taxon>
    </lineage>
</organism>
<reference evidence="3" key="1">
    <citation type="journal article" date="2018" name="DNA Res.">
        <title>Multiple hybrid de novo genome assembly of finger millet, an orphan allotetraploid crop.</title>
        <authorList>
            <person name="Hatakeyama M."/>
            <person name="Aluri S."/>
            <person name="Balachadran M.T."/>
            <person name="Sivarajan S.R."/>
            <person name="Patrignani A."/>
            <person name="Gruter S."/>
            <person name="Poveda L."/>
            <person name="Shimizu-Inatsugi R."/>
            <person name="Baeten J."/>
            <person name="Francoijs K.J."/>
            <person name="Nataraja K.N."/>
            <person name="Reddy Y.A.N."/>
            <person name="Phadnis S."/>
            <person name="Ravikumar R.L."/>
            <person name="Schlapbach R."/>
            <person name="Sreeman S.M."/>
            <person name="Shimizu K.K."/>
        </authorList>
    </citation>
    <scope>NUCLEOTIDE SEQUENCE</scope>
</reference>
<gene>
    <name evidence="3" type="primary">gb25989</name>
    <name evidence="3" type="ORF">PR202_gb25989</name>
</gene>
<sequence length="132" mass="14345">MAWRSSTGTNKILAAFLFVLVFARYEEGGGVCKADGRVWPVGDSAGWTFGVMGWPNFKPFMAGDVLVFHYKPGMHNVVQVGSVQYALCQLSGNVTMWSSGNDRVTLASGMSFFISCMPGDCERGMKISVTAR</sequence>
<keyword evidence="4" id="KW-1185">Reference proteome</keyword>
<name>A0AAV5FQE0_ELECO</name>
<protein>
    <recommendedName>
        <fullName evidence="2">Phytocyanin domain-containing protein</fullName>
    </recommendedName>
</protein>
<dbReference type="SUPFAM" id="SSF49503">
    <property type="entry name" value="Cupredoxins"/>
    <property type="match status" value="1"/>
</dbReference>
<dbReference type="InterPro" id="IPR041844">
    <property type="entry name" value="Plantacyanin"/>
</dbReference>
<proteinExistence type="predicted"/>
<feature type="signal peptide" evidence="1">
    <location>
        <begin position="1"/>
        <end position="28"/>
    </location>
</feature>
<dbReference type="PANTHER" id="PTHR33021:SF424">
    <property type="entry name" value="BASIC BLUE PROTEIN"/>
    <property type="match status" value="1"/>
</dbReference>
<feature type="chain" id="PRO_5043371909" description="Phytocyanin domain-containing protein" evidence="1">
    <location>
        <begin position="29"/>
        <end position="132"/>
    </location>
</feature>
<keyword evidence="1" id="KW-0732">Signal</keyword>
<comment type="caution">
    <text evidence="3">The sequence shown here is derived from an EMBL/GenBank/DDBJ whole genome shotgun (WGS) entry which is preliminary data.</text>
</comment>
<dbReference type="AlphaFoldDB" id="A0AAV5FQE0"/>
<evidence type="ECO:0000313" key="3">
    <source>
        <dbReference type="EMBL" id="GJN37068.1"/>
    </source>
</evidence>
<feature type="domain" description="Phytocyanin" evidence="2">
    <location>
        <begin position="37"/>
        <end position="132"/>
    </location>
</feature>
<dbReference type="InterPro" id="IPR039391">
    <property type="entry name" value="Phytocyanin-like"/>
</dbReference>
<dbReference type="PANTHER" id="PTHR33021">
    <property type="entry name" value="BLUE COPPER PROTEIN"/>
    <property type="match status" value="1"/>
</dbReference>
<dbReference type="GO" id="GO:0005886">
    <property type="term" value="C:plasma membrane"/>
    <property type="evidence" value="ECO:0007669"/>
    <property type="project" value="TreeGrafter"/>
</dbReference>
<dbReference type="CDD" id="cd11013">
    <property type="entry name" value="Plantacyanin"/>
    <property type="match status" value="1"/>
</dbReference>
<dbReference type="InterPro" id="IPR003245">
    <property type="entry name" value="Phytocyanin_dom"/>
</dbReference>